<keyword evidence="1" id="KW-0472">Membrane</keyword>
<keyword evidence="1" id="KW-0812">Transmembrane</keyword>
<dbReference type="VEuPathDB" id="FungiDB:BO78DRAFT_425790"/>
<evidence type="ECO:0008006" key="5">
    <source>
        <dbReference type="Google" id="ProtNLM"/>
    </source>
</evidence>
<feature type="signal peptide" evidence="2">
    <location>
        <begin position="1"/>
        <end position="16"/>
    </location>
</feature>
<evidence type="ECO:0000256" key="1">
    <source>
        <dbReference type="SAM" id="Phobius"/>
    </source>
</evidence>
<evidence type="ECO:0000313" key="4">
    <source>
        <dbReference type="Proteomes" id="UP000248423"/>
    </source>
</evidence>
<dbReference type="EMBL" id="KZ826318">
    <property type="protein sequence ID" value="PYI11276.1"/>
    <property type="molecule type" value="Genomic_DNA"/>
</dbReference>
<keyword evidence="4" id="KW-1185">Reference proteome</keyword>
<evidence type="ECO:0000313" key="3">
    <source>
        <dbReference type="EMBL" id="PYI11276.1"/>
    </source>
</evidence>
<name>A0A319ELU8_ASPSB</name>
<keyword evidence="2" id="KW-0732">Signal</keyword>
<reference evidence="3 4" key="1">
    <citation type="submission" date="2018-02" db="EMBL/GenBank/DDBJ databases">
        <title>The genomes of Aspergillus section Nigri reveals drivers in fungal speciation.</title>
        <authorList>
            <consortium name="DOE Joint Genome Institute"/>
            <person name="Vesth T.C."/>
            <person name="Nybo J."/>
            <person name="Theobald S."/>
            <person name="Brandl J."/>
            <person name="Frisvad J.C."/>
            <person name="Nielsen K.F."/>
            <person name="Lyhne E.K."/>
            <person name="Kogle M.E."/>
            <person name="Kuo A."/>
            <person name="Riley R."/>
            <person name="Clum A."/>
            <person name="Nolan M."/>
            <person name="Lipzen A."/>
            <person name="Salamov A."/>
            <person name="Henrissat B."/>
            <person name="Wiebenga A."/>
            <person name="De vries R.P."/>
            <person name="Grigoriev I.V."/>
            <person name="Mortensen U.H."/>
            <person name="Andersen M.R."/>
            <person name="Baker S.E."/>
        </authorList>
    </citation>
    <scope>NUCLEOTIDE SEQUENCE [LARGE SCALE GENOMIC DNA]</scope>
    <source>
        <strain evidence="3 4">CBS 121057</strain>
    </source>
</reference>
<feature type="transmembrane region" description="Helical" evidence="1">
    <location>
        <begin position="219"/>
        <end position="236"/>
    </location>
</feature>
<dbReference type="STRING" id="1448318.A0A319ELU8"/>
<feature type="chain" id="PRO_5016281824" description="Mid2 domain-containing protein" evidence="2">
    <location>
        <begin position="17"/>
        <end position="280"/>
    </location>
</feature>
<evidence type="ECO:0000256" key="2">
    <source>
        <dbReference type="SAM" id="SignalP"/>
    </source>
</evidence>
<accession>A0A319ELU8</accession>
<organism evidence="3 4">
    <name type="scientific">Aspergillus sclerotiicarbonarius (strain CBS 121057 / IBT 28362)</name>
    <dbReference type="NCBI Taxonomy" id="1448318"/>
    <lineage>
        <taxon>Eukaryota</taxon>
        <taxon>Fungi</taxon>
        <taxon>Dikarya</taxon>
        <taxon>Ascomycota</taxon>
        <taxon>Pezizomycotina</taxon>
        <taxon>Eurotiomycetes</taxon>
        <taxon>Eurotiomycetidae</taxon>
        <taxon>Eurotiales</taxon>
        <taxon>Aspergillaceae</taxon>
        <taxon>Aspergillus</taxon>
        <taxon>Aspergillus subgen. Circumdati</taxon>
    </lineage>
</organism>
<dbReference type="AlphaFoldDB" id="A0A319ELU8"/>
<sequence length="280" mass="28302">MITLIPLTILISLTTARTCYHPDKSVATSNVPYTSDSTTFCCDSGAICMTNGYCIGVGSQPYLLFRGSCTDEDWGDDCPSHCVNKNPSGGAPIIGIGSDSSGDAQYCCGFQVKNNGTSECVDGDTAFTLDDGEMILGRAALENVTSTTASSSSTSSTALGTSATTVTNTASYSASDNDGTHCSGGSNATAVGAGVGVPLGVLAVSAAVWALWERGRRRVAVAAAAAAAGAGGGYVMESHQGGLGGMQNGWKMETAPLAELGNGRPDGVQEMMGSGGYHRS</sequence>
<keyword evidence="1" id="KW-1133">Transmembrane helix</keyword>
<protein>
    <recommendedName>
        <fullName evidence="5">Mid2 domain-containing protein</fullName>
    </recommendedName>
</protein>
<dbReference type="Proteomes" id="UP000248423">
    <property type="component" value="Unassembled WGS sequence"/>
</dbReference>
<proteinExistence type="predicted"/>
<feature type="transmembrane region" description="Helical" evidence="1">
    <location>
        <begin position="190"/>
        <end position="212"/>
    </location>
</feature>
<gene>
    <name evidence="3" type="ORF">BO78DRAFT_425790</name>
</gene>
<dbReference type="OrthoDB" id="5215637at2759"/>